<dbReference type="InterPro" id="IPR027417">
    <property type="entry name" value="P-loop_NTPase"/>
</dbReference>
<evidence type="ECO:0000256" key="2">
    <source>
        <dbReference type="ARBA" id="ARBA00011322"/>
    </source>
</evidence>
<name>A0AAE3E6K7_9FIRM</name>
<dbReference type="Pfam" id="PF13476">
    <property type="entry name" value="AAA_23"/>
    <property type="match status" value="1"/>
</dbReference>
<feature type="domain" description="Rad50/SbcC-type AAA" evidence="5">
    <location>
        <begin position="6"/>
        <end position="207"/>
    </location>
</feature>
<feature type="coiled-coil region" evidence="4">
    <location>
        <begin position="251"/>
        <end position="460"/>
    </location>
</feature>
<organism evidence="6 7">
    <name type="scientific">Anthropogastromicrobium aceti</name>
    <dbReference type="NCBI Taxonomy" id="2981768"/>
    <lineage>
        <taxon>Bacteria</taxon>
        <taxon>Bacillati</taxon>
        <taxon>Bacillota</taxon>
        <taxon>Clostridia</taxon>
        <taxon>Lachnospirales</taxon>
        <taxon>Lachnospiraceae</taxon>
        <taxon>Anthropogastromicrobium</taxon>
    </lineage>
</organism>
<gene>
    <name evidence="6" type="ORF">LKD48_14185</name>
</gene>
<dbReference type="Pfam" id="PF13558">
    <property type="entry name" value="SbcC_Walker_B"/>
    <property type="match status" value="1"/>
</dbReference>
<dbReference type="InterPro" id="IPR038729">
    <property type="entry name" value="Rad50/SbcC_AAA"/>
</dbReference>
<evidence type="ECO:0000259" key="5">
    <source>
        <dbReference type="Pfam" id="PF13476"/>
    </source>
</evidence>
<dbReference type="GO" id="GO:0006302">
    <property type="term" value="P:double-strand break repair"/>
    <property type="evidence" value="ECO:0007669"/>
    <property type="project" value="InterPro"/>
</dbReference>
<dbReference type="RefSeq" id="WP_308732353.1">
    <property type="nucleotide sequence ID" value="NZ_JAJEQN010000048.1"/>
</dbReference>
<feature type="coiled-coil region" evidence="4">
    <location>
        <begin position="948"/>
        <end position="989"/>
    </location>
</feature>
<comment type="caution">
    <text evidence="6">The sequence shown here is derived from an EMBL/GenBank/DDBJ whole genome shotgun (WGS) entry which is preliminary data.</text>
</comment>
<dbReference type="SUPFAM" id="SSF52540">
    <property type="entry name" value="P-loop containing nucleoside triphosphate hydrolases"/>
    <property type="match status" value="2"/>
</dbReference>
<comment type="similarity">
    <text evidence="1">Belongs to the SMC family. SbcC subfamily.</text>
</comment>
<comment type="subunit">
    <text evidence="2">Heterodimer of SbcC and SbcD.</text>
</comment>
<dbReference type="AlphaFoldDB" id="A0AAE3E6K7"/>
<dbReference type="PANTHER" id="PTHR32114">
    <property type="entry name" value="ABC TRANSPORTER ABCH.3"/>
    <property type="match status" value="1"/>
</dbReference>
<evidence type="ECO:0000313" key="6">
    <source>
        <dbReference type="EMBL" id="MCC2222755.1"/>
    </source>
</evidence>
<protein>
    <recommendedName>
        <fullName evidence="3">Nuclease SbcCD subunit C</fullName>
    </recommendedName>
</protein>
<evidence type="ECO:0000256" key="3">
    <source>
        <dbReference type="ARBA" id="ARBA00013368"/>
    </source>
</evidence>
<proteinExistence type="inferred from homology"/>
<accession>A0AAE3E6K7</accession>
<sequence>MRPQVLTVSAFGPYAGEITIDFERLGTQGLYLITGDTGAGKTSIFDAITFALYGEASGEVRDPQMFRSKYAKAEIKTYVELTFCYRGEKYRVKRNPEYQRPKGRGTGLTLQKAEAELEYLSDSSRPIVSKSKDVTRAVTEILGLDYRQFTQIVMIAQGDFQKLLFADTATRKEIFRRIFHTEKFQQFQDALKAELSRQKEAYEDLRKGISQELSMAVCPNGAIEEPEWNILKKNGFDGQTLRAIELIEGFLSAGEEKYQMLKKEEEELSCKQRTLAVYEEKLQRYKETCESVKEKEKRLETLLPKVIKAQEFFYDQVNKQPRQKELEAKKHRLQQDKQLCEAVQSEEKQLIQVKNDLKEKENTQLRQSEERKKQTQCIEEMNRQLELLKDCEVAYSQALLQMKQIEKQKNEWEEIQKQKLEAEETICELKQSIQSVFDQRKQQEEQIKACEIEIEKLSDAGREEQRCQSLVEDRKHQLDQYQTSYAEYKSTCDCQKKKEQSIIQQKEQLDKLNEMIQKKEQLCEELKDCDVLLEQKKAQIKENDYRLEELTKFEKQLKEEKEKERIHTELQKKCKIYIESYESCQSEWKQAWTCYLNAQAGILAEGLEEGKPCPVCGSVHHPVLAAKNLQTVSREELDEMQKKTDEAQRKAEKASAAAQASYAQLQKLRQNMFDEIIKWLKSEEVIFESIKTCDQAEELLKKSFKQLCQKKEQLLTQKTSLEQQSTTYHCLTTELVNAKEKQQFAVSQLQKEKENYAVLTDKAASMKKSLDQIAADKNETEKKTFLTKQLQQAKEALFKAGKNIAYARSLKEKEDELKKSKENLLQKEQEQRTNLDGMLGKLDITKVQIEKLKKEVESDFAIAKLYEDKKEQVNRLRAETENKDRLQKALLQEQTKKEKADEAFQQLEILIAEERATNQERENSLRQKYDYLQAQNAQWDGQSAQELCLCLQEQMERIESEQQQIEQVYQAAQKEMHSLKADEQILRNSIEEGKKQILSILEDNGGTMPEEELVKKEQEELSIKKEKTSQECRTWFAENEKNRAVLLGVKKHQTVMQETEKKYVWVRELSNTANGQVTGKPKIELETYVQMAYFERILRRANVRLMTMSQGQYELKRREDAENKKEKAGLDLNVIDHYNGSERSVRTLSGGESFQAALSLALGLSDEIQSIAGGIQIDTMFVDEGFGSLDEAALSQALKALANLADKNRMVGIISHVAELKDSINKKILVTKTMGTDGPGSYIKIETN</sequence>
<keyword evidence="4" id="KW-0175">Coiled coil</keyword>
<dbReference type="Gene3D" id="3.40.50.300">
    <property type="entry name" value="P-loop containing nucleotide triphosphate hydrolases"/>
    <property type="match status" value="2"/>
</dbReference>
<evidence type="ECO:0000313" key="7">
    <source>
        <dbReference type="Proteomes" id="UP001198200"/>
    </source>
</evidence>
<reference evidence="6 7" key="1">
    <citation type="submission" date="2021-10" db="EMBL/GenBank/DDBJ databases">
        <title>Anaerobic single-cell dispensing facilitates the cultivation of human gut bacteria.</title>
        <authorList>
            <person name="Afrizal A."/>
        </authorList>
    </citation>
    <scope>NUCLEOTIDE SEQUENCE [LARGE SCALE GENOMIC DNA]</scope>
    <source>
        <strain evidence="6 7">CLA-AA-H224</strain>
    </source>
</reference>
<keyword evidence="7" id="KW-1185">Reference proteome</keyword>
<dbReference type="Proteomes" id="UP001198200">
    <property type="component" value="Unassembled WGS sequence"/>
</dbReference>
<feature type="coiled-coil region" evidence="4">
    <location>
        <begin position="630"/>
        <end position="671"/>
    </location>
</feature>
<feature type="coiled-coil region" evidence="4">
    <location>
        <begin position="495"/>
        <end position="539"/>
    </location>
</feature>
<dbReference type="EMBL" id="JAJEQN010000048">
    <property type="protein sequence ID" value="MCC2222755.1"/>
    <property type="molecule type" value="Genomic_DNA"/>
</dbReference>
<evidence type="ECO:0000256" key="4">
    <source>
        <dbReference type="SAM" id="Coils"/>
    </source>
</evidence>
<dbReference type="GO" id="GO:0016887">
    <property type="term" value="F:ATP hydrolysis activity"/>
    <property type="evidence" value="ECO:0007669"/>
    <property type="project" value="InterPro"/>
</dbReference>
<feature type="coiled-coil region" evidence="4">
    <location>
        <begin position="704"/>
        <end position="917"/>
    </location>
</feature>
<dbReference type="PANTHER" id="PTHR32114:SF2">
    <property type="entry name" value="ABC TRANSPORTER ABCH.3"/>
    <property type="match status" value="1"/>
</dbReference>
<evidence type="ECO:0000256" key="1">
    <source>
        <dbReference type="ARBA" id="ARBA00006930"/>
    </source>
</evidence>